<keyword evidence="1" id="KW-0677">Repeat</keyword>
<dbReference type="NCBIfam" id="TIGR03696">
    <property type="entry name" value="Rhs_assc_core"/>
    <property type="match status" value="1"/>
</dbReference>
<dbReference type="PANTHER" id="PTHR32305">
    <property type="match status" value="1"/>
</dbReference>
<evidence type="ECO:0000313" key="6">
    <source>
        <dbReference type="Proteomes" id="UP000662703"/>
    </source>
</evidence>
<evidence type="ECO:0000313" key="5">
    <source>
        <dbReference type="EMBL" id="MBF5056815.1"/>
    </source>
</evidence>
<dbReference type="InterPro" id="IPR031325">
    <property type="entry name" value="RHS_repeat"/>
</dbReference>
<dbReference type="InterPro" id="IPR056823">
    <property type="entry name" value="TEN-like_YD-shell"/>
</dbReference>
<evidence type="ECO:0000259" key="4">
    <source>
        <dbReference type="Pfam" id="PF25023"/>
    </source>
</evidence>
<accession>A0ABS0AU62</accession>
<gene>
    <name evidence="5" type="ORF">Y5W_02109</name>
</gene>
<protein>
    <submittedName>
        <fullName evidence="5">RHS repeat-associated core domain-containing protein</fullName>
    </submittedName>
</protein>
<dbReference type="InterPro" id="IPR050708">
    <property type="entry name" value="T6SS_VgrG/RHS"/>
</dbReference>
<evidence type="ECO:0000256" key="1">
    <source>
        <dbReference type="ARBA" id="ARBA00022737"/>
    </source>
</evidence>
<sequence length="1136" mass="126989">MQSVTQRITENVMMPLRRLGLSPSWALLLFTTLVLAGITPRAHAYHFPWDQGHDVTQNDDNDEPPGPCEGEQCDPCNSTGSPIYVPTGHFIWSDTDVRLAGRPGLSLRRTYNSHDPRDGMFGNGWSSSCETSLYKTVREGKDEQGAATARVLYQLLLPNGKRYTYEKREDGTVEPPAARYDTLEPQADGTTRLISLSGAYRVFAASGEILSRVDRNGNVIHYRYDASNRLTRLEDDHGRYLDFTYNASGRVSEVEDHTQRRWFYDYDADGNLVAVTDPMNGTYTYEYQPFTNEGDNEVYHQLTRVVDASGLTVTAVTYEGVRATSYTEGENRYTYSYDPDTRTVTKTDSTGTTQQFVYNDDQVIVEKRIRTASGTWRTTQYEYDSNGNKTKMTDPAGEEWLQDYDAQGRLLSTTNPLGETTTYTYDGDKPWPATITSPSGRETHFTYNAQGNPVTITDPMQQDTTLSWNGQGDLLQVTDPLGRTLTMTYNDDGQVTSVTDGESRTTTYQYDALGRRIQAALPNGDTQRWQYDANNRLITQINGLGDETRFQYDPAGRLTKLVDGEGHPLTFDYDDHGRLIAEHRPDGQTLTFSHRADGRLASKTTPNNETISYQYDVEKRLTQQTLPSLSYSFSYTQRGQLASVSGTNSTSSTYSYDAAGHRIGETQQGRTIGIAYNEEGEATTLTVAGETQTLTRNSRGQITALSTPAGNYGFQYDDAGQLTGMSYPGGTAQYQYNQAGQIARQQLGDTQNTAFTYQYDPNGRLNQREGEGADWQYGYDAASQLTSASHGTDSYDYQYDKNGNRLEQGQQYDPFNKLLSSQNTDYTNDASGNRTKKVDTETGEVTEYQYDALNRLTQVTRRPAEGEPETLTATYRYDAFNRRVEKTVTDHTEGITETTQFLWLGSRLLAEYEDGNSQPSKRYRYAHGFAPISYTENGSDYSVHSDYLDAPKRITNSQGTSVWEPVLSPYGIATVNADADNNGTEMDFNLRFPGQYHDQESGLYYNLNRAYDPTQGRYTATDPIGVLGGYNMYSYADSNPIDTIDPDGLRALPGMGGAGAAAMELGAEYLNNYHLNPPPGDMSDVFVCTLAYCERDRPDNMCLPEDFIGADDWLPSAPPQWGLPANCICLDYGVRR</sequence>
<evidence type="ECO:0000259" key="3">
    <source>
        <dbReference type="Pfam" id="PF20148"/>
    </source>
</evidence>
<proteinExistence type="predicted"/>
<dbReference type="EMBL" id="ARXX01000030">
    <property type="protein sequence ID" value="MBF5056815.1"/>
    <property type="molecule type" value="Genomic_DNA"/>
</dbReference>
<feature type="region of interest" description="Disordered" evidence="2">
    <location>
        <begin position="53"/>
        <end position="72"/>
    </location>
</feature>
<dbReference type="RefSeq" id="WP_194865200.1">
    <property type="nucleotide sequence ID" value="NZ_ARXX01000030.1"/>
</dbReference>
<dbReference type="InterPro" id="IPR011044">
    <property type="entry name" value="Quino_amine_DH_bsu"/>
</dbReference>
<dbReference type="Pfam" id="PF25023">
    <property type="entry name" value="TEN_YD-shell"/>
    <property type="match status" value="3"/>
</dbReference>
<name>A0ABS0AU62_9GAMM</name>
<feature type="domain" description="Teneurin-like YD-shell" evidence="4">
    <location>
        <begin position="774"/>
        <end position="1022"/>
    </location>
</feature>
<feature type="domain" description="Teneurin-like YD-shell" evidence="4">
    <location>
        <begin position="467"/>
        <end position="648"/>
    </location>
</feature>
<dbReference type="Proteomes" id="UP000662703">
    <property type="component" value="Unassembled WGS sequence"/>
</dbReference>
<dbReference type="InterPro" id="IPR045351">
    <property type="entry name" value="DUF6531"/>
</dbReference>
<feature type="domain" description="Teneurin-like YD-shell" evidence="4">
    <location>
        <begin position="242"/>
        <end position="361"/>
    </location>
</feature>
<comment type="caution">
    <text evidence="5">The sequence shown here is derived from an EMBL/GenBank/DDBJ whole genome shotgun (WGS) entry which is preliminary data.</text>
</comment>
<dbReference type="InterPro" id="IPR006530">
    <property type="entry name" value="YD"/>
</dbReference>
<reference evidence="5 6" key="1">
    <citation type="submission" date="2012-09" db="EMBL/GenBank/DDBJ databases">
        <title>Genome Sequence of alkane-degrading Bacterium Alcanivorax sp. 521-1.</title>
        <authorList>
            <person name="Lai Q."/>
            <person name="Shao Z."/>
        </authorList>
    </citation>
    <scope>NUCLEOTIDE SEQUENCE [LARGE SCALE GENOMIC DNA]</scope>
    <source>
        <strain evidence="5 6">521-1</strain>
    </source>
</reference>
<dbReference type="InterPro" id="IPR022385">
    <property type="entry name" value="Rhs_assc_core"/>
</dbReference>
<dbReference type="SUPFAM" id="SSF50969">
    <property type="entry name" value="YVTN repeat-like/Quinoprotein amine dehydrogenase"/>
    <property type="match status" value="1"/>
</dbReference>
<keyword evidence="6" id="KW-1185">Reference proteome</keyword>
<evidence type="ECO:0000256" key="2">
    <source>
        <dbReference type="SAM" id="MobiDB-lite"/>
    </source>
</evidence>
<feature type="domain" description="DUF6531" evidence="3">
    <location>
        <begin position="80"/>
        <end position="134"/>
    </location>
</feature>
<dbReference type="Pfam" id="PF05593">
    <property type="entry name" value="RHS_repeat"/>
    <property type="match status" value="4"/>
</dbReference>
<dbReference type="Pfam" id="PF20148">
    <property type="entry name" value="DUF6531"/>
    <property type="match status" value="1"/>
</dbReference>
<dbReference type="NCBIfam" id="TIGR01643">
    <property type="entry name" value="YD_repeat_2x"/>
    <property type="match status" value="11"/>
</dbReference>
<dbReference type="PANTHER" id="PTHR32305:SF15">
    <property type="entry name" value="PROTEIN RHSA-RELATED"/>
    <property type="match status" value="1"/>
</dbReference>
<organism evidence="5 6">
    <name type="scientific">Alloalcanivorax profundimaris</name>
    <dbReference type="NCBI Taxonomy" id="2735259"/>
    <lineage>
        <taxon>Bacteria</taxon>
        <taxon>Pseudomonadati</taxon>
        <taxon>Pseudomonadota</taxon>
        <taxon>Gammaproteobacteria</taxon>
        <taxon>Oceanospirillales</taxon>
        <taxon>Alcanivoracaceae</taxon>
        <taxon>Alloalcanivorax</taxon>
    </lineage>
</organism>
<dbReference type="Gene3D" id="2.180.10.10">
    <property type="entry name" value="RHS repeat-associated core"/>
    <property type="match status" value="2"/>
</dbReference>